<reference evidence="9" key="1">
    <citation type="journal article" date="2021" name="Viruses">
        <title>Identification and Full Characterisation of Two Novel Crustacean Infecting Members of the Family Nudiviridae Provides Support for Two Subfamilies.</title>
        <authorList>
            <person name="Bateman K.S."/>
            <person name="Kerr R."/>
            <person name="Stentiford G.D."/>
            <person name="Bean T.P."/>
            <person name="Hooper C."/>
            <person name="Van Eynde B."/>
            <person name="Delbare D."/>
            <person name="Bojko J."/>
            <person name="Christiaens O."/>
            <person name="Taning C.N.T."/>
            <person name="Smagghe G."/>
            <person name="van Oers M.M."/>
            <person name="van Aerle R."/>
        </authorList>
    </citation>
    <scope>NUCLEOTIDE SEQUENCE</scope>
    <source>
        <strain evidence="9">AN1</strain>
    </source>
</reference>
<dbReference type="PROSITE" id="PS51324">
    <property type="entry name" value="ERV_ALR"/>
    <property type="match status" value="1"/>
</dbReference>
<feature type="domain" description="ERV/ALR sulfhydryl oxidase" evidence="8">
    <location>
        <begin position="113"/>
        <end position="213"/>
    </location>
</feature>
<dbReference type="InterPro" id="IPR036774">
    <property type="entry name" value="ERV/ALR_sulphydryl_oxid_sf"/>
</dbReference>
<dbReference type="EMBL" id="MZ311577">
    <property type="protein sequence ID" value="UBZ25488.1"/>
    <property type="molecule type" value="Genomic_DNA"/>
</dbReference>
<keyword evidence="10" id="KW-1185">Reference proteome</keyword>
<comment type="catalytic activity">
    <reaction evidence="6 7">
        <text>2 R'C(R)SH + O2 = R'C(R)S-S(R)CR' + H2O2</text>
        <dbReference type="Rhea" id="RHEA:17357"/>
        <dbReference type="ChEBI" id="CHEBI:15379"/>
        <dbReference type="ChEBI" id="CHEBI:16240"/>
        <dbReference type="ChEBI" id="CHEBI:16520"/>
        <dbReference type="ChEBI" id="CHEBI:17412"/>
        <dbReference type="EC" id="1.8.3.2"/>
    </reaction>
</comment>
<keyword evidence="2 7" id="KW-0285">Flavoprotein</keyword>
<evidence type="ECO:0000256" key="5">
    <source>
        <dbReference type="ARBA" id="ARBA00023157"/>
    </source>
</evidence>
<name>A0AAE8Y0M2_9VIRU</name>
<evidence type="ECO:0000256" key="3">
    <source>
        <dbReference type="ARBA" id="ARBA00022827"/>
    </source>
</evidence>
<keyword evidence="5" id="KW-1015">Disulfide bond</keyword>
<dbReference type="GO" id="GO:0016972">
    <property type="term" value="F:thiol oxidase activity"/>
    <property type="evidence" value="ECO:0007669"/>
    <property type="project" value="UniProtKB-EC"/>
</dbReference>
<dbReference type="InterPro" id="IPR017905">
    <property type="entry name" value="ERV/ALR_sulphydryl_oxidase"/>
</dbReference>
<proteinExistence type="predicted"/>
<evidence type="ECO:0000259" key="8">
    <source>
        <dbReference type="PROSITE" id="PS51324"/>
    </source>
</evidence>
<evidence type="ECO:0000256" key="6">
    <source>
        <dbReference type="ARBA" id="ARBA00048864"/>
    </source>
</evidence>
<gene>
    <name evidence="9" type="ORF">CcNV_004</name>
</gene>
<evidence type="ECO:0000313" key="10">
    <source>
        <dbReference type="Proteomes" id="UP000831195"/>
    </source>
</evidence>
<evidence type="ECO:0000256" key="4">
    <source>
        <dbReference type="ARBA" id="ARBA00023002"/>
    </source>
</evidence>
<dbReference type="SUPFAM" id="SSF69000">
    <property type="entry name" value="FAD-dependent thiol oxidase"/>
    <property type="match status" value="1"/>
</dbReference>
<comment type="cofactor">
    <cofactor evidence="1 7">
        <name>FAD</name>
        <dbReference type="ChEBI" id="CHEBI:57692"/>
    </cofactor>
</comment>
<dbReference type="EC" id="1.8.3.2" evidence="7"/>
<protein>
    <recommendedName>
        <fullName evidence="7">Sulfhydryl oxidase</fullName>
        <ecNumber evidence="7">1.8.3.2</ecNumber>
    </recommendedName>
</protein>
<evidence type="ECO:0000313" key="9">
    <source>
        <dbReference type="EMBL" id="UBZ25488.1"/>
    </source>
</evidence>
<evidence type="ECO:0000256" key="7">
    <source>
        <dbReference type="RuleBase" id="RU371123"/>
    </source>
</evidence>
<sequence>MPSITVEENDVSVYRYELQDPEHAHKEFKQHAGDFLTYLKFLVPNKSNIRMYIQYTTYQMQIVEFVSKVLTHIGHKHTPFTKVGVGLFNSSAYNNEKLLEMLDLYTYVKLDATYLYKSVWGRTYWFFLHFTSLLIKDDKTLIDTFASILLNFNLALLCGDCSVNYKAKDPLKTLTVRINETQDPITSLYLFHNIVNTAIHSHIYPIENFLTMYKLEQHYIKDIAYSVKINY</sequence>
<evidence type="ECO:0000256" key="2">
    <source>
        <dbReference type="ARBA" id="ARBA00022630"/>
    </source>
</evidence>
<accession>A0AAE8Y0M2</accession>
<dbReference type="Gene3D" id="1.20.120.310">
    <property type="entry name" value="ERV/ALR sulfhydryl oxidase domain"/>
    <property type="match status" value="1"/>
</dbReference>
<keyword evidence="3 7" id="KW-0274">FAD</keyword>
<keyword evidence="4 7" id="KW-0560">Oxidoreductase</keyword>
<evidence type="ECO:0000256" key="1">
    <source>
        <dbReference type="ARBA" id="ARBA00001974"/>
    </source>
</evidence>
<organism evidence="9 10">
    <name type="scientific">Crangon crangon nudivirus</name>
    <dbReference type="NCBI Taxonomy" id="2880838"/>
    <lineage>
        <taxon>Viruses</taxon>
        <taxon>Viruses incertae sedis</taxon>
        <taxon>Naldaviricetes</taxon>
        <taxon>Lefavirales</taxon>
        <taxon>Nudiviridae</taxon>
        <taxon>Gammanudivirus</taxon>
        <taxon>Gammanudivirus cracrangonis</taxon>
    </lineage>
</organism>
<dbReference type="Proteomes" id="UP000831195">
    <property type="component" value="Segment"/>
</dbReference>